<keyword evidence="12 20" id="KW-0472">Membrane</keyword>
<accession>A0A6P5S190</accession>
<keyword evidence="11 20" id="KW-1133">Transmembrane helix</keyword>
<evidence type="ECO:0000256" key="8">
    <source>
        <dbReference type="ARBA" id="ARBA00022741"/>
    </source>
</evidence>
<name>A0A6P5S190_PRUAV</name>
<comment type="similarity">
    <text evidence="18">Belongs to the protein kinase superfamily. Ser/Thr protein kinase family.</text>
</comment>
<dbReference type="InterPro" id="IPR017441">
    <property type="entry name" value="Protein_kinase_ATP_BS"/>
</dbReference>
<dbReference type="AlphaFoldDB" id="A0A6P5S190"/>
<dbReference type="FunFam" id="1.10.510.10:FF:000060">
    <property type="entry name" value="G-type lectin S-receptor-like serine/threonine-protein kinase"/>
    <property type="match status" value="1"/>
</dbReference>
<keyword evidence="8 18" id="KW-0547">Nucleotide-binding</keyword>
<dbReference type="Proteomes" id="UP000515124">
    <property type="component" value="Unplaced"/>
</dbReference>
<dbReference type="GO" id="GO:0005524">
    <property type="term" value="F:ATP binding"/>
    <property type="evidence" value="ECO:0007669"/>
    <property type="project" value="UniProtKB-UniRule"/>
</dbReference>
<dbReference type="InterPro" id="IPR036426">
    <property type="entry name" value="Bulb-type_lectin_dom_sf"/>
</dbReference>
<dbReference type="GO" id="GO:0030246">
    <property type="term" value="F:carbohydrate binding"/>
    <property type="evidence" value="ECO:0007669"/>
    <property type="project" value="UniProtKB-KW"/>
</dbReference>
<dbReference type="PANTHER" id="PTHR27002">
    <property type="entry name" value="RECEPTOR-LIKE SERINE/THREONINE-PROTEIN KINASE SD1-8"/>
    <property type="match status" value="1"/>
</dbReference>
<dbReference type="EC" id="2.7.11.1" evidence="18"/>
<evidence type="ECO:0000259" key="24">
    <source>
        <dbReference type="PROSITE" id="PS50948"/>
    </source>
</evidence>
<keyword evidence="25" id="KW-1185">Reference proteome</keyword>
<evidence type="ECO:0000256" key="6">
    <source>
        <dbReference type="ARBA" id="ARBA00022729"/>
    </source>
</evidence>
<comment type="catalytic activity">
    <reaction evidence="17 18">
        <text>L-seryl-[protein] + ATP = O-phospho-L-seryl-[protein] + ADP + H(+)</text>
        <dbReference type="Rhea" id="RHEA:17989"/>
        <dbReference type="Rhea" id="RHEA-COMP:9863"/>
        <dbReference type="Rhea" id="RHEA-COMP:11604"/>
        <dbReference type="ChEBI" id="CHEBI:15378"/>
        <dbReference type="ChEBI" id="CHEBI:29999"/>
        <dbReference type="ChEBI" id="CHEBI:30616"/>
        <dbReference type="ChEBI" id="CHEBI:83421"/>
        <dbReference type="ChEBI" id="CHEBI:456216"/>
        <dbReference type="EC" id="2.7.11.1"/>
    </reaction>
</comment>
<keyword evidence="10 18" id="KW-0067">ATP-binding</keyword>
<feature type="chain" id="PRO_5027819443" description="Receptor-like serine/threonine-protein kinase" evidence="21">
    <location>
        <begin position="30"/>
        <end position="870"/>
    </location>
</feature>
<evidence type="ECO:0000256" key="4">
    <source>
        <dbReference type="ARBA" id="ARBA00022679"/>
    </source>
</evidence>
<comment type="subcellular location">
    <subcellularLocation>
        <location evidence="1">Cell membrane</location>
        <topology evidence="1">Single-pass type I membrane protein</topology>
    </subcellularLocation>
</comment>
<dbReference type="InterPro" id="IPR003609">
    <property type="entry name" value="Pan_app"/>
</dbReference>
<dbReference type="PROSITE" id="PS50927">
    <property type="entry name" value="BULB_LECTIN"/>
    <property type="match status" value="1"/>
</dbReference>
<dbReference type="InterPro" id="IPR008271">
    <property type="entry name" value="Ser/Thr_kinase_AS"/>
</dbReference>
<dbReference type="GeneID" id="110752870"/>
<dbReference type="InterPro" id="IPR000719">
    <property type="entry name" value="Prot_kinase_dom"/>
</dbReference>
<dbReference type="FunFam" id="3.30.200.20:FF:000330">
    <property type="entry name" value="G-type lectin S-receptor-like serine/threonine-protein kinase At4g03230"/>
    <property type="match status" value="1"/>
</dbReference>
<dbReference type="InterPro" id="IPR001245">
    <property type="entry name" value="Ser-Thr/Tyr_kinase_cat_dom"/>
</dbReference>
<dbReference type="SUPFAM" id="SSF56112">
    <property type="entry name" value="Protein kinase-like (PK-like)"/>
    <property type="match status" value="1"/>
</dbReference>
<feature type="signal peptide" evidence="21">
    <location>
        <begin position="1"/>
        <end position="29"/>
    </location>
</feature>
<dbReference type="GO" id="GO:0004674">
    <property type="term" value="F:protein serine/threonine kinase activity"/>
    <property type="evidence" value="ECO:0007669"/>
    <property type="project" value="UniProtKB-KW"/>
</dbReference>
<evidence type="ECO:0000256" key="12">
    <source>
        <dbReference type="ARBA" id="ARBA00023136"/>
    </source>
</evidence>
<feature type="domain" description="Apple" evidence="24">
    <location>
        <begin position="370"/>
        <end position="451"/>
    </location>
</feature>
<dbReference type="Gene3D" id="3.30.200.20">
    <property type="entry name" value="Phosphorylase Kinase, domain 1"/>
    <property type="match status" value="1"/>
</dbReference>
<evidence type="ECO:0000256" key="15">
    <source>
        <dbReference type="ARBA" id="ARBA00023180"/>
    </source>
</evidence>
<evidence type="ECO:0000256" key="18">
    <source>
        <dbReference type="PIRNR" id="PIRNR000641"/>
    </source>
</evidence>
<evidence type="ECO:0000256" key="9">
    <source>
        <dbReference type="ARBA" id="ARBA00022777"/>
    </source>
</evidence>
<dbReference type="Pfam" id="PF08276">
    <property type="entry name" value="PAN_2"/>
    <property type="match status" value="1"/>
</dbReference>
<dbReference type="RefSeq" id="XP_021809319.1">
    <property type="nucleotide sequence ID" value="XM_021953627.1"/>
</dbReference>
<dbReference type="Pfam" id="PF01453">
    <property type="entry name" value="B_lectin"/>
    <property type="match status" value="1"/>
</dbReference>
<evidence type="ECO:0000256" key="16">
    <source>
        <dbReference type="ARBA" id="ARBA00047899"/>
    </source>
</evidence>
<evidence type="ECO:0000313" key="26">
    <source>
        <dbReference type="RefSeq" id="XP_021809319.1"/>
    </source>
</evidence>
<feature type="binding site" evidence="19">
    <location>
        <position position="580"/>
    </location>
    <ligand>
        <name>ATP</name>
        <dbReference type="ChEBI" id="CHEBI:30616"/>
    </ligand>
</feature>
<dbReference type="InterPro" id="IPR000858">
    <property type="entry name" value="S_locus_glycoprot_dom"/>
</dbReference>
<evidence type="ECO:0000256" key="11">
    <source>
        <dbReference type="ARBA" id="ARBA00022989"/>
    </source>
</evidence>
<keyword evidence="5 20" id="KW-0812">Transmembrane</keyword>
<dbReference type="InterPro" id="IPR001480">
    <property type="entry name" value="Bulb-type_lectin_dom"/>
</dbReference>
<keyword evidence="4 18" id="KW-0808">Transferase</keyword>
<evidence type="ECO:0000259" key="23">
    <source>
        <dbReference type="PROSITE" id="PS50927"/>
    </source>
</evidence>
<keyword evidence="13" id="KW-1015">Disulfide bond</keyword>
<dbReference type="GO" id="GO:0005886">
    <property type="term" value="C:plasma membrane"/>
    <property type="evidence" value="ECO:0007669"/>
    <property type="project" value="UniProtKB-SubCell"/>
</dbReference>
<evidence type="ECO:0000313" key="25">
    <source>
        <dbReference type="Proteomes" id="UP000515124"/>
    </source>
</evidence>
<dbReference type="PIRSF" id="PIRSF000641">
    <property type="entry name" value="SRK"/>
    <property type="match status" value="1"/>
</dbReference>
<dbReference type="PANTHER" id="PTHR27002:SF1095">
    <property type="entry name" value="G-TYPE LECTIN S-RECEPTOR-LIKE SERINE_THREONINE-PROTEIN KINASE RKS1"/>
    <property type="match status" value="1"/>
</dbReference>
<keyword evidence="14" id="KW-0675">Receptor</keyword>
<dbReference type="PROSITE" id="PS00107">
    <property type="entry name" value="PROTEIN_KINASE_ATP"/>
    <property type="match status" value="1"/>
</dbReference>
<evidence type="ECO:0000256" key="5">
    <source>
        <dbReference type="ARBA" id="ARBA00022692"/>
    </source>
</evidence>
<protein>
    <recommendedName>
        <fullName evidence="18">Receptor-like serine/threonine-protein kinase</fullName>
        <ecNumber evidence="18">2.7.11.1</ecNumber>
    </recommendedName>
</protein>
<feature type="domain" description="Bulb-type lectin" evidence="23">
    <location>
        <begin position="32"/>
        <end position="169"/>
    </location>
</feature>
<keyword evidence="7" id="KW-0430">Lectin</keyword>
<dbReference type="Gene3D" id="1.10.510.10">
    <property type="entry name" value="Transferase(Phosphotransferase) domain 1"/>
    <property type="match status" value="1"/>
</dbReference>
<evidence type="ECO:0000256" key="1">
    <source>
        <dbReference type="ARBA" id="ARBA00004251"/>
    </source>
</evidence>
<evidence type="ECO:0000256" key="7">
    <source>
        <dbReference type="ARBA" id="ARBA00022734"/>
    </source>
</evidence>
<evidence type="ECO:0000256" key="20">
    <source>
        <dbReference type="SAM" id="Phobius"/>
    </source>
</evidence>
<evidence type="ECO:0000256" key="13">
    <source>
        <dbReference type="ARBA" id="ARBA00023157"/>
    </source>
</evidence>
<evidence type="ECO:0000256" key="3">
    <source>
        <dbReference type="ARBA" id="ARBA00022527"/>
    </source>
</evidence>
<dbReference type="CDD" id="cd01098">
    <property type="entry name" value="PAN_AP_plant"/>
    <property type="match status" value="1"/>
</dbReference>
<evidence type="ECO:0000259" key="22">
    <source>
        <dbReference type="PROSITE" id="PS50011"/>
    </source>
</evidence>
<keyword evidence="9 18" id="KW-0418">Kinase</keyword>
<dbReference type="PROSITE" id="PS00108">
    <property type="entry name" value="PROTEIN_KINASE_ST"/>
    <property type="match status" value="1"/>
</dbReference>
<dbReference type="SMART" id="SM00108">
    <property type="entry name" value="B_lectin"/>
    <property type="match status" value="1"/>
</dbReference>
<dbReference type="SUPFAM" id="SSF51110">
    <property type="entry name" value="alpha-D-mannose-specific plant lectins"/>
    <property type="match status" value="1"/>
</dbReference>
<dbReference type="Pfam" id="PF07714">
    <property type="entry name" value="PK_Tyr_Ser-Thr"/>
    <property type="match status" value="1"/>
</dbReference>
<keyword evidence="2" id="KW-1003">Cell membrane</keyword>
<dbReference type="PROSITE" id="PS50011">
    <property type="entry name" value="PROTEIN_KINASE_DOM"/>
    <property type="match status" value="1"/>
</dbReference>
<keyword evidence="6 21" id="KW-0732">Signal</keyword>
<dbReference type="Gene3D" id="2.90.10.10">
    <property type="entry name" value="Bulb-type lectin domain"/>
    <property type="match status" value="1"/>
</dbReference>
<evidence type="ECO:0000256" key="21">
    <source>
        <dbReference type="SAM" id="SignalP"/>
    </source>
</evidence>
<dbReference type="CDD" id="cd14066">
    <property type="entry name" value="STKc_IRAK"/>
    <property type="match status" value="1"/>
</dbReference>
<sequence>MNYTTRWFSMNTILVMLIFLVVILPPSTTITIGSIKPNQPMRDGDVLLSSTKIFALGFFSPPNSRNRYVGVWYYKIPNQTIVWVANRDHPIIPVTDNINDASGIGLVAVHRDGGLVIYDGKDQNTPRWSANVSASSSPNNSMTLTAKLLDTGNLVLLEEDNGVSPRVLWQGFDYPSNTILPSMKIGLNRRSGLNRFLTSWKSPDDPGTGNYTYGIDSSSLPQLIVYKDGAPLWRKGSWLGQRWGGYHYDPAFRGIFNSSFENNPDETSIMNIVNDPTYSLSRTTLLESGILVSMLWNDRQNHWLTIWSDKAGEQCEKNYGNCGPNGNCDPSHSEDFQCGCLPGFEIKSEYEWRYFNGSGGCVRKRGTSTCGNREGFVKVERVKIPDSSSARVNMSLSFKACKKECSRDCSCMAYTGENKAKGGIGCVTWHGDLMDTRTYSDLGLDLYVRVDAITLGEYAKKSNSSLSKKGKIAISLLAPVLLLVVFFWYCYAIRLYLMAGKQRQHKFALRLATGSAYLEDSSVDVDEIDESRINSDLPFFDLPTITAATNNFSVENKLGKGGFGSVYKGVLYNGKEVAVKRLSKHSGQGVEEFKNEVVLIAKLQHRNLVRILGCCIQDEEKMLIYEYLPNKSLDFFIFNETNKALLDWTRRFEIICGIARGVLYLHQDSRLRIIHRDLKASNILLDSAMNPKIADFGLARIFGRDQNEASTNRVVGTYGYMSPEYAMEGLFSVKSDVYSFGVLQLEIITGRKNSGYYHEKYPDSNLVGHVWNLWREGKVLEIVDSSLAQANHVNEVVRCIQIALLCVQEYATDRPTMSAVVFMLGNDTEVPSPKQPAFLLKRSYNSVDPSTSNEGANSINYVTCTQVEAR</sequence>
<evidence type="ECO:0000256" key="2">
    <source>
        <dbReference type="ARBA" id="ARBA00022475"/>
    </source>
</evidence>
<evidence type="ECO:0000256" key="10">
    <source>
        <dbReference type="ARBA" id="ARBA00022840"/>
    </source>
</evidence>
<reference evidence="26" key="1">
    <citation type="submission" date="2025-08" db="UniProtKB">
        <authorList>
            <consortium name="RefSeq"/>
        </authorList>
    </citation>
    <scope>IDENTIFICATION</scope>
</reference>
<evidence type="ECO:0000256" key="19">
    <source>
        <dbReference type="PROSITE-ProRule" id="PRU10141"/>
    </source>
</evidence>
<feature type="domain" description="Protein kinase" evidence="22">
    <location>
        <begin position="552"/>
        <end position="838"/>
    </location>
</feature>
<dbReference type="GO" id="GO:0048544">
    <property type="term" value="P:recognition of pollen"/>
    <property type="evidence" value="ECO:0007669"/>
    <property type="project" value="InterPro"/>
</dbReference>
<dbReference type="SMART" id="SM00473">
    <property type="entry name" value="PAN_AP"/>
    <property type="match status" value="1"/>
</dbReference>
<dbReference type="InterPro" id="IPR024171">
    <property type="entry name" value="SRK-like_kinase"/>
</dbReference>
<keyword evidence="15" id="KW-0325">Glycoprotein</keyword>
<organism evidence="25 26">
    <name type="scientific">Prunus avium</name>
    <name type="common">Cherry</name>
    <name type="synonym">Cerasus avium</name>
    <dbReference type="NCBI Taxonomy" id="42229"/>
    <lineage>
        <taxon>Eukaryota</taxon>
        <taxon>Viridiplantae</taxon>
        <taxon>Streptophyta</taxon>
        <taxon>Embryophyta</taxon>
        <taxon>Tracheophyta</taxon>
        <taxon>Spermatophyta</taxon>
        <taxon>Magnoliopsida</taxon>
        <taxon>eudicotyledons</taxon>
        <taxon>Gunneridae</taxon>
        <taxon>Pentapetalae</taxon>
        <taxon>rosids</taxon>
        <taxon>fabids</taxon>
        <taxon>Rosales</taxon>
        <taxon>Rosaceae</taxon>
        <taxon>Amygdaloideae</taxon>
        <taxon>Amygdaleae</taxon>
        <taxon>Prunus</taxon>
    </lineage>
</organism>
<evidence type="ECO:0000256" key="14">
    <source>
        <dbReference type="ARBA" id="ARBA00023170"/>
    </source>
</evidence>
<gene>
    <name evidence="26" type="primary">LOC110752870</name>
</gene>
<keyword evidence="3 18" id="KW-0723">Serine/threonine-protein kinase</keyword>
<comment type="catalytic activity">
    <reaction evidence="16 18">
        <text>L-threonyl-[protein] + ATP = O-phospho-L-threonyl-[protein] + ADP + H(+)</text>
        <dbReference type="Rhea" id="RHEA:46608"/>
        <dbReference type="Rhea" id="RHEA-COMP:11060"/>
        <dbReference type="Rhea" id="RHEA-COMP:11605"/>
        <dbReference type="ChEBI" id="CHEBI:15378"/>
        <dbReference type="ChEBI" id="CHEBI:30013"/>
        <dbReference type="ChEBI" id="CHEBI:30616"/>
        <dbReference type="ChEBI" id="CHEBI:61977"/>
        <dbReference type="ChEBI" id="CHEBI:456216"/>
        <dbReference type="EC" id="2.7.11.1"/>
    </reaction>
</comment>
<proteinExistence type="inferred from homology"/>
<feature type="transmembrane region" description="Helical" evidence="20">
    <location>
        <begin position="472"/>
        <end position="497"/>
    </location>
</feature>
<evidence type="ECO:0000256" key="17">
    <source>
        <dbReference type="ARBA" id="ARBA00048679"/>
    </source>
</evidence>
<dbReference type="PROSITE" id="PS50948">
    <property type="entry name" value="PAN"/>
    <property type="match status" value="1"/>
</dbReference>
<dbReference type="CDD" id="cd00028">
    <property type="entry name" value="B_lectin"/>
    <property type="match status" value="1"/>
</dbReference>
<dbReference type="Pfam" id="PF00954">
    <property type="entry name" value="S_locus_glycop"/>
    <property type="match status" value="1"/>
</dbReference>
<dbReference type="InterPro" id="IPR011009">
    <property type="entry name" value="Kinase-like_dom_sf"/>
</dbReference>
<dbReference type="SMART" id="SM00220">
    <property type="entry name" value="S_TKc"/>
    <property type="match status" value="1"/>
</dbReference>